<dbReference type="EMBL" id="LJKE01000043">
    <property type="protein sequence ID" value="KZD66360.1"/>
    <property type="molecule type" value="Genomic_DNA"/>
</dbReference>
<evidence type="ECO:0000259" key="1">
    <source>
        <dbReference type="Pfam" id="PF07238"/>
    </source>
</evidence>
<proteinExistence type="predicted"/>
<protein>
    <recommendedName>
        <fullName evidence="1">PilZ domain-containing protein</fullName>
    </recommendedName>
</protein>
<dbReference type="AlphaFoldDB" id="A0A164P7H5"/>
<evidence type="ECO:0000313" key="2">
    <source>
        <dbReference type="EMBL" id="KZD66360.1"/>
    </source>
</evidence>
<feature type="domain" description="PilZ" evidence="1">
    <location>
        <begin position="2"/>
        <end position="105"/>
    </location>
</feature>
<name>A0A164P7H5_BACCE</name>
<dbReference type="RefSeq" id="WP_063260972.1">
    <property type="nucleotide sequence ID" value="NZ_LJKE01000043.1"/>
</dbReference>
<dbReference type="InterPro" id="IPR009875">
    <property type="entry name" value="PilZ_domain"/>
</dbReference>
<reference evidence="2 3" key="1">
    <citation type="submission" date="2015-09" db="EMBL/GenBank/DDBJ databases">
        <title>Bacillus cereus food isolates.</title>
        <authorList>
            <person name="Boekhorst J."/>
        </authorList>
    </citation>
    <scope>NUCLEOTIDE SEQUENCE [LARGE SCALE GENOMIC DNA]</scope>
    <source>
        <strain evidence="2 3">B4088</strain>
    </source>
</reference>
<organism evidence="2 3">
    <name type="scientific">Bacillus cereus</name>
    <dbReference type="NCBI Taxonomy" id="1396"/>
    <lineage>
        <taxon>Bacteria</taxon>
        <taxon>Bacillati</taxon>
        <taxon>Bacillota</taxon>
        <taxon>Bacilli</taxon>
        <taxon>Bacillales</taxon>
        <taxon>Bacillaceae</taxon>
        <taxon>Bacillus</taxon>
        <taxon>Bacillus cereus group</taxon>
    </lineage>
</organism>
<dbReference type="PATRIC" id="fig|1396.535.peg.4437"/>
<dbReference type="GO" id="GO:0035438">
    <property type="term" value="F:cyclic-di-GMP binding"/>
    <property type="evidence" value="ECO:0007669"/>
    <property type="project" value="InterPro"/>
</dbReference>
<dbReference type="Proteomes" id="UP000076482">
    <property type="component" value="Unassembled WGS sequence"/>
</dbReference>
<dbReference type="SUPFAM" id="SSF141371">
    <property type="entry name" value="PilZ domain-like"/>
    <property type="match status" value="1"/>
</dbReference>
<gene>
    <name evidence="2" type="ORF">B4088_2476</name>
</gene>
<dbReference type="Gene3D" id="2.40.10.220">
    <property type="entry name" value="predicted glycosyltransferase like domains"/>
    <property type="match status" value="1"/>
</dbReference>
<sequence>MNKRACFRINVFQTPIRVSYNTPSRSYLHVSIVRDISGNGVSVFSEFEFVNLDVDDNVVLSFHIDDEAFQLKAVCKRVIEDQGDYVYAFQFEDDVKTEEKLIKLLLKIEITRNVNE</sequence>
<evidence type="ECO:0000313" key="3">
    <source>
        <dbReference type="Proteomes" id="UP000076482"/>
    </source>
</evidence>
<accession>A0A164P7H5</accession>
<comment type="caution">
    <text evidence="2">The sequence shown here is derived from an EMBL/GenBank/DDBJ whole genome shotgun (WGS) entry which is preliminary data.</text>
</comment>
<dbReference type="Pfam" id="PF07238">
    <property type="entry name" value="PilZ"/>
    <property type="match status" value="1"/>
</dbReference>